<dbReference type="Proteomes" id="UP000199687">
    <property type="component" value="Unassembled WGS sequence"/>
</dbReference>
<dbReference type="Gene3D" id="3.40.50.2300">
    <property type="match status" value="2"/>
</dbReference>
<evidence type="ECO:0000256" key="6">
    <source>
        <dbReference type="ARBA" id="ARBA00023288"/>
    </source>
</evidence>
<evidence type="ECO:0000259" key="8">
    <source>
        <dbReference type="Pfam" id="PF02608"/>
    </source>
</evidence>
<keyword evidence="7" id="KW-1133">Transmembrane helix</keyword>
<keyword evidence="6" id="KW-0449">Lipoprotein</keyword>
<comment type="similarity">
    <text evidence="2">Belongs to the BMP lipoprotein family.</text>
</comment>
<feature type="domain" description="ABC transporter substrate-binding protein PnrA-like" evidence="8">
    <location>
        <begin position="45"/>
        <end position="326"/>
    </location>
</feature>
<dbReference type="PANTHER" id="PTHR34296:SF2">
    <property type="entry name" value="ABC TRANSPORTER GUANOSINE-BINDING PROTEIN NUPN"/>
    <property type="match status" value="1"/>
</dbReference>
<dbReference type="Pfam" id="PF02608">
    <property type="entry name" value="Bmp"/>
    <property type="match status" value="1"/>
</dbReference>
<name>A0A1H9LV51_9BACI</name>
<feature type="transmembrane region" description="Helical" evidence="7">
    <location>
        <begin position="6"/>
        <end position="27"/>
    </location>
</feature>
<keyword evidence="7" id="KW-0812">Transmembrane</keyword>
<dbReference type="InterPro" id="IPR003760">
    <property type="entry name" value="PnrA-like"/>
</dbReference>
<keyword evidence="3" id="KW-1003">Cell membrane</keyword>
<sequence>MEPKKQLTYILLITLLVTSVFFIFLLLRSNQIMSDMNASAQEPEKILIVTTDKVTDQSWGSQAYKGKMKIDNLFNAEVTLESEVNLDVELENIIQQAIQEGTGLIIGHGREFSEIFYKLTNLYKDTQFVTIHGDYTNSNLAVYTFDHQEIEYVAGVAAALKTSSNKIGVIDAVNNEHKDWGFSEGINSIKPEIELMYSVVYSRDDHEKALEIARKMINDGVDIIYTKGNSYNQSVINLAKTEGIYVIGYLEDQAYMAEDYMLTSVLNDVSQVYKAIVNDYFSEEGIPSQKNILNTTDGVYGLAPLGNMFSKEEIVIIENKEQEILSSG</sequence>
<evidence type="ECO:0000256" key="1">
    <source>
        <dbReference type="ARBA" id="ARBA00004193"/>
    </source>
</evidence>
<keyword evidence="4" id="KW-0732">Signal</keyword>
<dbReference type="OrthoDB" id="2556857at2"/>
<dbReference type="InterPro" id="IPR028082">
    <property type="entry name" value="Peripla_BP_I"/>
</dbReference>
<dbReference type="GO" id="GO:0005886">
    <property type="term" value="C:plasma membrane"/>
    <property type="evidence" value="ECO:0007669"/>
    <property type="project" value="UniProtKB-SubCell"/>
</dbReference>
<evidence type="ECO:0000313" key="9">
    <source>
        <dbReference type="EMBL" id="SER15321.1"/>
    </source>
</evidence>
<dbReference type="EMBL" id="FOGL01000001">
    <property type="protein sequence ID" value="SER15321.1"/>
    <property type="molecule type" value="Genomic_DNA"/>
</dbReference>
<evidence type="ECO:0000256" key="5">
    <source>
        <dbReference type="ARBA" id="ARBA00023136"/>
    </source>
</evidence>
<dbReference type="STRING" id="531814.SAMN04487944_101418"/>
<evidence type="ECO:0000256" key="2">
    <source>
        <dbReference type="ARBA" id="ARBA00008610"/>
    </source>
</evidence>
<dbReference type="RefSeq" id="WP_089738474.1">
    <property type="nucleotide sequence ID" value="NZ_FOGL01000001.1"/>
</dbReference>
<evidence type="ECO:0000256" key="3">
    <source>
        <dbReference type="ARBA" id="ARBA00022475"/>
    </source>
</evidence>
<evidence type="ECO:0000313" key="10">
    <source>
        <dbReference type="Proteomes" id="UP000199687"/>
    </source>
</evidence>
<proteinExistence type="inferred from homology"/>
<dbReference type="AlphaFoldDB" id="A0A1H9LV51"/>
<organism evidence="9 10">
    <name type="scientific">Gracilibacillus ureilyticus</name>
    <dbReference type="NCBI Taxonomy" id="531814"/>
    <lineage>
        <taxon>Bacteria</taxon>
        <taxon>Bacillati</taxon>
        <taxon>Bacillota</taxon>
        <taxon>Bacilli</taxon>
        <taxon>Bacillales</taxon>
        <taxon>Bacillaceae</taxon>
        <taxon>Gracilibacillus</taxon>
    </lineage>
</organism>
<reference evidence="9 10" key="1">
    <citation type="submission" date="2016-10" db="EMBL/GenBank/DDBJ databases">
        <authorList>
            <person name="de Groot N.N."/>
        </authorList>
    </citation>
    <scope>NUCLEOTIDE SEQUENCE [LARGE SCALE GENOMIC DNA]</scope>
    <source>
        <strain evidence="9 10">CGMCC 1.7727</strain>
    </source>
</reference>
<gene>
    <name evidence="9" type="ORF">SAMN04487944_101418</name>
</gene>
<evidence type="ECO:0000256" key="4">
    <source>
        <dbReference type="ARBA" id="ARBA00022729"/>
    </source>
</evidence>
<evidence type="ECO:0000256" key="7">
    <source>
        <dbReference type="SAM" id="Phobius"/>
    </source>
</evidence>
<accession>A0A1H9LV51</accession>
<protein>
    <submittedName>
        <fullName evidence="9">Transcriptional activator of comK protein</fullName>
    </submittedName>
</protein>
<dbReference type="SUPFAM" id="SSF53822">
    <property type="entry name" value="Periplasmic binding protein-like I"/>
    <property type="match status" value="1"/>
</dbReference>
<dbReference type="PANTHER" id="PTHR34296">
    <property type="entry name" value="TRANSCRIPTIONAL ACTIVATOR PROTEIN MED"/>
    <property type="match status" value="1"/>
</dbReference>
<comment type="subcellular location">
    <subcellularLocation>
        <location evidence="1">Cell membrane</location>
        <topology evidence="1">Lipid-anchor</topology>
    </subcellularLocation>
</comment>
<dbReference type="InterPro" id="IPR050957">
    <property type="entry name" value="BMP_lipoprotein"/>
</dbReference>
<keyword evidence="10" id="KW-1185">Reference proteome</keyword>
<keyword evidence="5 7" id="KW-0472">Membrane</keyword>